<accession>A0ABT3AY67</accession>
<dbReference type="Pfam" id="PF00753">
    <property type="entry name" value="Lactamase_B"/>
    <property type="match status" value="1"/>
</dbReference>
<organism evidence="2 3">
    <name type="scientific">Plectonema radiosum NIES-515</name>
    <dbReference type="NCBI Taxonomy" id="2986073"/>
    <lineage>
        <taxon>Bacteria</taxon>
        <taxon>Bacillati</taxon>
        <taxon>Cyanobacteriota</taxon>
        <taxon>Cyanophyceae</taxon>
        <taxon>Oscillatoriophycideae</taxon>
        <taxon>Oscillatoriales</taxon>
        <taxon>Microcoleaceae</taxon>
        <taxon>Plectonema</taxon>
    </lineage>
</organism>
<dbReference type="PANTHER" id="PTHR43546">
    <property type="entry name" value="UPF0173 METAL-DEPENDENT HYDROLASE MJ1163-RELATED"/>
    <property type="match status" value="1"/>
</dbReference>
<feature type="domain" description="Metallo-beta-lactamase" evidence="1">
    <location>
        <begin position="8"/>
        <end position="72"/>
    </location>
</feature>
<evidence type="ECO:0000313" key="2">
    <source>
        <dbReference type="EMBL" id="MCV3214073.1"/>
    </source>
</evidence>
<name>A0ABT3AY67_9CYAN</name>
<dbReference type="InterPro" id="IPR036866">
    <property type="entry name" value="RibonucZ/Hydroxyglut_hydro"/>
</dbReference>
<dbReference type="InterPro" id="IPR001279">
    <property type="entry name" value="Metallo-B-lactamas"/>
</dbReference>
<keyword evidence="3" id="KW-1185">Reference proteome</keyword>
<protein>
    <recommendedName>
        <fullName evidence="1">Metallo-beta-lactamase domain-containing protein</fullName>
    </recommendedName>
</protein>
<dbReference type="PANTHER" id="PTHR43546:SF3">
    <property type="entry name" value="UPF0173 METAL-DEPENDENT HYDROLASE MJ1163"/>
    <property type="match status" value="1"/>
</dbReference>
<dbReference type="SUPFAM" id="SSF56281">
    <property type="entry name" value="Metallo-hydrolase/oxidoreductase"/>
    <property type="match status" value="1"/>
</dbReference>
<evidence type="ECO:0000313" key="3">
    <source>
        <dbReference type="Proteomes" id="UP001526143"/>
    </source>
</evidence>
<dbReference type="InterPro" id="IPR050114">
    <property type="entry name" value="UPF0173_UPF0282_UlaG_hydrolase"/>
</dbReference>
<dbReference type="RefSeq" id="WP_263745621.1">
    <property type="nucleotide sequence ID" value="NZ_JAOWRF010000170.1"/>
</dbReference>
<dbReference type="Proteomes" id="UP001526143">
    <property type="component" value="Unassembled WGS sequence"/>
</dbReference>
<comment type="caution">
    <text evidence="2">The sequence shown here is derived from an EMBL/GenBank/DDBJ whole genome shotgun (WGS) entry which is preliminary data.</text>
</comment>
<proteinExistence type="predicted"/>
<reference evidence="2 3" key="1">
    <citation type="submission" date="2022-10" db="EMBL/GenBank/DDBJ databases">
        <title>Identification of biosynthetic pathway for the production of the potent trypsin inhibitor radiosumin.</title>
        <authorList>
            <person name="Fewer D.P."/>
            <person name="Delbaje E."/>
            <person name="Ouyang X."/>
            <person name="Agostino P.D."/>
            <person name="Wahlsten M."/>
            <person name="Jokela J."/>
            <person name="Permi P."/>
            <person name="Haapaniemi E."/>
            <person name="Koistinen H."/>
        </authorList>
    </citation>
    <scope>NUCLEOTIDE SEQUENCE [LARGE SCALE GENOMIC DNA]</scope>
    <source>
        <strain evidence="2 3">NIES-515</strain>
    </source>
</reference>
<sequence>MVDQALSQYAKVDRLNALFVAHSHFDHALDVAYIAKKTVAQLYGSESTLNIGQGGGVPEDQMTLYDPGKEVKVGKFNVTVLRSQHSRSTPINDDLGQVINTPLTQPTMLRNYVEGNSFDFLIKHGHHSILVKPSANFIWGALEQVPPVNVLFLAMGTAGSQTAGSQTAGSQPGECPEYRDLLKHFYDQTVGKLKPQLELVIPIHWDHFFCPLKPDETLYALDNNDLTVGFDFLVEHLTGDGINFGIMQKGFHSVMLSDNKRDCT</sequence>
<dbReference type="EMBL" id="JAOWRF010000170">
    <property type="protein sequence ID" value="MCV3214073.1"/>
    <property type="molecule type" value="Genomic_DNA"/>
</dbReference>
<gene>
    <name evidence="2" type="ORF">OGM63_11215</name>
</gene>
<dbReference type="Gene3D" id="3.60.15.10">
    <property type="entry name" value="Ribonuclease Z/Hydroxyacylglutathione hydrolase-like"/>
    <property type="match status" value="1"/>
</dbReference>
<dbReference type="CDD" id="cd06262">
    <property type="entry name" value="metallo-hydrolase-like_MBL-fold"/>
    <property type="match status" value="1"/>
</dbReference>
<evidence type="ECO:0000259" key="1">
    <source>
        <dbReference type="Pfam" id="PF00753"/>
    </source>
</evidence>